<dbReference type="GO" id="GO:0032259">
    <property type="term" value="P:methylation"/>
    <property type="evidence" value="ECO:0007669"/>
    <property type="project" value="UniProtKB-KW"/>
</dbReference>
<evidence type="ECO:0000259" key="1">
    <source>
        <dbReference type="Pfam" id="PF13649"/>
    </source>
</evidence>
<dbReference type="AlphaFoldDB" id="A0AAC9QYD6"/>
<evidence type="ECO:0000313" key="2">
    <source>
        <dbReference type="EMBL" id="ARD68004.1"/>
    </source>
</evidence>
<dbReference type="SUPFAM" id="SSF53335">
    <property type="entry name" value="S-adenosyl-L-methionine-dependent methyltransferases"/>
    <property type="match status" value="1"/>
</dbReference>
<dbReference type="Gene3D" id="2.20.25.110">
    <property type="entry name" value="S-adenosyl-L-methionine-dependent methyltransferases"/>
    <property type="match status" value="1"/>
</dbReference>
<organism evidence="2 3">
    <name type="scientific">Eubacterium limosum</name>
    <dbReference type="NCBI Taxonomy" id="1736"/>
    <lineage>
        <taxon>Bacteria</taxon>
        <taxon>Bacillati</taxon>
        <taxon>Bacillota</taxon>
        <taxon>Clostridia</taxon>
        <taxon>Eubacteriales</taxon>
        <taxon>Eubacteriaceae</taxon>
        <taxon>Eubacterium</taxon>
    </lineage>
</organism>
<name>A0AAC9QYD6_EUBLI</name>
<dbReference type="PANTHER" id="PTHR43591">
    <property type="entry name" value="METHYLTRANSFERASE"/>
    <property type="match status" value="1"/>
</dbReference>
<accession>A0AAC9QYD6</accession>
<dbReference type="InterPro" id="IPR041698">
    <property type="entry name" value="Methyltransf_25"/>
</dbReference>
<keyword evidence="2" id="KW-0808">Transferase</keyword>
<dbReference type="Pfam" id="PF13649">
    <property type="entry name" value="Methyltransf_25"/>
    <property type="match status" value="1"/>
</dbReference>
<sequence length="238" mass="27436">MKNQSWVENTADEVDFIIKTLKLNGTEKILDMACGFGRHSLEFARRGYEVVGVDITKDYVEDAIKSARQEELENVAFIRADLRELNFESEFDVVLNLADGAIGYLENENENNKIFDQIARALKPGGKHFMEIANAEYADHHFPCTAWDIGEKAISLSKFEWDREKRTYIFGNWDFVYGEVATKPKFEYGTPLRIYTIEELKKIMDERGINVISSFCDYYGKTASCDDFQLILFSVKKP</sequence>
<gene>
    <name evidence="2" type="ORF">B2M23_15840</name>
</gene>
<protein>
    <submittedName>
        <fullName evidence="2">SAM-dependent methyltransferase</fullName>
    </submittedName>
</protein>
<dbReference type="PANTHER" id="PTHR43591:SF110">
    <property type="entry name" value="RHODANESE DOMAIN-CONTAINING PROTEIN"/>
    <property type="match status" value="1"/>
</dbReference>
<keyword evidence="2" id="KW-0489">Methyltransferase</keyword>
<feature type="domain" description="Methyltransferase" evidence="1">
    <location>
        <begin position="29"/>
        <end position="126"/>
    </location>
</feature>
<dbReference type="InterPro" id="IPR029063">
    <property type="entry name" value="SAM-dependent_MTases_sf"/>
</dbReference>
<dbReference type="GO" id="GO:0008168">
    <property type="term" value="F:methyltransferase activity"/>
    <property type="evidence" value="ECO:0007669"/>
    <property type="project" value="UniProtKB-KW"/>
</dbReference>
<reference evidence="3" key="1">
    <citation type="journal article" date="2017" name="Sci. Rep.">
        <title>Determination of the Genome and Primary Transcriptome of Syngas Fermenting Eubacterium limosum ATCC 8486.</title>
        <authorList>
            <person name="Song Y."/>
            <person name="Shin J."/>
            <person name="Jeong Y."/>
            <person name="Jin S."/>
            <person name="Lee J.K."/>
            <person name="Kim D.R."/>
            <person name="Kim S.C."/>
            <person name="Cho S."/>
            <person name="Cho B.K."/>
        </authorList>
    </citation>
    <scope>NUCLEOTIDE SEQUENCE [LARGE SCALE GENOMIC DNA]</scope>
    <source>
        <strain evidence="3">ATCC 8486</strain>
    </source>
</reference>
<proteinExistence type="predicted"/>
<dbReference type="EMBL" id="CP019962">
    <property type="protein sequence ID" value="ARD68004.1"/>
    <property type="molecule type" value="Genomic_DNA"/>
</dbReference>
<evidence type="ECO:0000313" key="3">
    <source>
        <dbReference type="Proteomes" id="UP000192391"/>
    </source>
</evidence>
<dbReference type="Gene3D" id="3.40.50.150">
    <property type="entry name" value="Vaccinia Virus protein VP39"/>
    <property type="match status" value="1"/>
</dbReference>
<dbReference type="Proteomes" id="UP000192391">
    <property type="component" value="Chromosome"/>
</dbReference>
<dbReference type="CDD" id="cd02440">
    <property type="entry name" value="AdoMet_MTases"/>
    <property type="match status" value="1"/>
</dbReference>
<dbReference type="KEGG" id="elim:B2M23_15840"/>